<proteinExistence type="predicted"/>
<accession>A0A1I7WJN7</accession>
<dbReference type="WBParaSite" id="Hba_05236">
    <property type="protein sequence ID" value="Hba_05236"/>
    <property type="gene ID" value="Hba_05236"/>
</dbReference>
<protein>
    <submittedName>
        <fullName evidence="2">Endo/exonuclease/phosphatase domain-containing protein</fullName>
    </submittedName>
</protein>
<dbReference type="Proteomes" id="UP000095283">
    <property type="component" value="Unplaced"/>
</dbReference>
<evidence type="ECO:0000313" key="1">
    <source>
        <dbReference type="Proteomes" id="UP000095283"/>
    </source>
</evidence>
<dbReference type="PANTHER" id="PTHR41349">
    <property type="match status" value="1"/>
</dbReference>
<sequence>MIVRRVLLIGFVYCIVALAEYDVRVMTFNIWLSGAEVTHGLQKIHISTFLFLLTKFIFSPEVEDPLVVSNLTSMLGPEWSGIFHRNRTIPDVAILTKHQNKNEKFTCFIVSSTLLHRNQQVSWNQDHLEIRNSS</sequence>
<organism evidence="1 2">
    <name type="scientific">Heterorhabditis bacteriophora</name>
    <name type="common">Entomopathogenic nematode worm</name>
    <dbReference type="NCBI Taxonomy" id="37862"/>
    <lineage>
        <taxon>Eukaryota</taxon>
        <taxon>Metazoa</taxon>
        <taxon>Ecdysozoa</taxon>
        <taxon>Nematoda</taxon>
        <taxon>Chromadorea</taxon>
        <taxon>Rhabditida</taxon>
        <taxon>Rhabditina</taxon>
        <taxon>Rhabditomorpha</taxon>
        <taxon>Strongyloidea</taxon>
        <taxon>Heterorhabditidae</taxon>
        <taxon>Heterorhabditis</taxon>
    </lineage>
</organism>
<dbReference type="PANTHER" id="PTHR41349:SF1">
    <property type="entry name" value="PROTEIN CBG08683"/>
    <property type="match status" value="1"/>
</dbReference>
<reference evidence="2" key="1">
    <citation type="submission" date="2016-11" db="UniProtKB">
        <authorList>
            <consortium name="WormBaseParasite"/>
        </authorList>
    </citation>
    <scope>IDENTIFICATION</scope>
</reference>
<name>A0A1I7WJN7_HETBA</name>
<keyword evidence="1" id="KW-1185">Reference proteome</keyword>
<evidence type="ECO:0000313" key="2">
    <source>
        <dbReference type="WBParaSite" id="Hba_05236"/>
    </source>
</evidence>
<dbReference type="AlphaFoldDB" id="A0A1I7WJN7"/>